<comment type="subunit">
    <text evidence="8">Interacts with the MHF histone-fold complex to form the FANCM-MHF complex.</text>
</comment>
<dbReference type="Proteomes" id="UP001465976">
    <property type="component" value="Unassembled WGS sequence"/>
</dbReference>
<dbReference type="InterPro" id="IPR044749">
    <property type="entry name" value="FANCM_DEXDc"/>
</dbReference>
<feature type="domain" description="Helicase ATP-binding" evidence="10">
    <location>
        <begin position="225"/>
        <end position="395"/>
    </location>
</feature>
<feature type="region of interest" description="Disordered" evidence="9">
    <location>
        <begin position="72"/>
        <end position="163"/>
    </location>
</feature>
<evidence type="ECO:0000256" key="2">
    <source>
        <dbReference type="ARBA" id="ARBA00009889"/>
    </source>
</evidence>
<keyword evidence="6" id="KW-0067">ATP-binding</keyword>
<dbReference type="EMBL" id="JBAHYK010000333">
    <property type="protein sequence ID" value="KAL0575135.1"/>
    <property type="molecule type" value="Genomic_DNA"/>
</dbReference>
<dbReference type="PROSITE" id="PS51194">
    <property type="entry name" value="HELICASE_CTER"/>
    <property type="match status" value="1"/>
</dbReference>
<evidence type="ECO:0000313" key="13">
    <source>
        <dbReference type="Proteomes" id="UP001465976"/>
    </source>
</evidence>
<feature type="region of interest" description="Disordered" evidence="9">
    <location>
        <begin position="26"/>
        <end position="47"/>
    </location>
</feature>
<proteinExistence type="inferred from homology"/>
<keyword evidence="5 12" id="KW-0347">Helicase</keyword>
<keyword evidence="13" id="KW-1185">Reference proteome</keyword>
<evidence type="ECO:0000256" key="5">
    <source>
        <dbReference type="ARBA" id="ARBA00022806"/>
    </source>
</evidence>
<evidence type="ECO:0000256" key="9">
    <source>
        <dbReference type="SAM" id="MobiDB-lite"/>
    </source>
</evidence>
<evidence type="ECO:0000256" key="1">
    <source>
        <dbReference type="ARBA" id="ARBA00004123"/>
    </source>
</evidence>
<feature type="compositionally biased region" description="Acidic residues" evidence="9">
    <location>
        <begin position="937"/>
        <end position="951"/>
    </location>
</feature>
<feature type="compositionally biased region" description="Acidic residues" evidence="9">
    <location>
        <begin position="1218"/>
        <end position="1228"/>
    </location>
</feature>
<evidence type="ECO:0000259" key="11">
    <source>
        <dbReference type="PROSITE" id="PS51194"/>
    </source>
</evidence>
<feature type="compositionally biased region" description="Basic residues" evidence="9">
    <location>
        <begin position="850"/>
        <end position="860"/>
    </location>
</feature>
<organism evidence="12 13">
    <name type="scientific">Marasmius crinis-equi</name>
    <dbReference type="NCBI Taxonomy" id="585013"/>
    <lineage>
        <taxon>Eukaryota</taxon>
        <taxon>Fungi</taxon>
        <taxon>Dikarya</taxon>
        <taxon>Basidiomycota</taxon>
        <taxon>Agaricomycotina</taxon>
        <taxon>Agaricomycetes</taxon>
        <taxon>Agaricomycetidae</taxon>
        <taxon>Agaricales</taxon>
        <taxon>Marasmiineae</taxon>
        <taxon>Marasmiaceae</taxon>
        <taxon>Marasmius</taxon>
    </lineage>
</organism>
<dbReference type="PANTHER" id="PTHR14025:SF20">
    <property type="entry name" value="FANCONI ANEMIA GROUP M PROTEIN"/>
    <property type="match status" value="1"/>
</dbReference>
<feature type="compositionally biased region" description="Acidic residues" evidence="9">
    <location>
        <begin position="818"/>
        <end position="827"/>
    </location>
</feature>
<dbReference type="Gene3D" id="3.40.50.300">
    <property type="entry name" value="P-loop containing nucleotide triphosphate hydrolases"/>
    <property type="match status" value="2"/>
</dbReference>
<gene>
    <name evidence="12" type="primary">MPH1</name>
    <name evidence="12" type="ORF">V5O48_006839</name>
</gene>
<feature type="domain" description="Helicase C-terminal" evidence="11">
    <location>
        <begin position="562"/>
        <end position="733"/>
    </location>
</feature>
<feature type="region of interest" description="Disordered" evidence="9">
    <location>
        <begin position="1262"/>
        <end position="1324"/>
    </location>
</feature>
<dbReference type="SMART" id="SM00490">
    <property type="entry name" value="HELICc"/>
    <property type="match status" value="1"/>
</dbReference>
<accession>A0ABR3FIL3</accession>
<dbReference type="InterPro" id="IPR014001">
    <property type="entry name" value="Helicase_ATP-bd"/>
</dbReference>
<evidence type="ECO:0000259" key="10">
    <source>
        <dbReference type="PROSITE" id="PS51192"/>
    </source>
</evidence>
<dbReference type="InterPro" id="IPR011545">
    <property type="entry name" value="DEAD/DEAH_box_helicase_dom"/>
</dbReference>
<dbReference type="Pfam" id="PF00271">
    <property type="entry name" value="Helicase_C"/>
    <property type="match status" value="1"/>
</dbReference>
<dbReference type="Pfam" id="PF00270">
    <property type="entry name" value="DEAD"/>
    <property type="match status" value="1"/>
</dbReference>
<dbReference type="PANTHER" id="PTHR14025">
    <property type="entry name" value="FANCONI ANEMIA GROUP M FANCM FAMILY MEMBER"/>
    <property type="match status" value="1"/>
</dbReference>
<name>A0ABR3FIL3_9AGAR</name>
<feature type="compositionally biased region" description="Low complexity" evidence="9">
    <location>
        <begin position="956"/>
        <end position="971"/>
    </location>
</feature>
<evidence type="ECO:0000256" key="4">
    <source>
        <dbReference type="ARBA" id="ARBA00022801"/>
    </source>
</evidence>
<dbReference type="InterPro" id="IPR027417">
    <property type="entry name" value="P-loop_NTPase"/>
</dbReference>
<feature type="compositionally biased region" description="Low complexity" evidence="9">
    <location>
        <begin position="1105"/>
        <end position="1125"/>
    </location>
</feature>
<feature type="region of interest" description="Disordered" evidence="9">
    <location>
        <begin position="1064"/>
        <end position="1248"/>
    </location>
</feature>
<evidence type="ECO:0000256" key="8">
    <source>
        <dbReference type="RuleBase" id="RU367027"/>
    </source>
</evidence>
<dbReference type="SMART" id="SM00487">
    <property type="entry name" value="DEXDc"/>
    <property type="match status" value="1"/>
</dbReference>
<sequence length="1324" mass="147063">MDSDDYFYDTDLDQAALEELDAIEAAQTQASSAPPKPTPIANANEDSFFDDSFNFDANDLAALDEIEEAYVSQRAGPSSLPQLSRTSSKNTRQTTLFGDVLPAESSTSSKKQLVRSTSTRNQQKAAKKKQWDHTEFAKSGWKSSKKGKGKGKAQDNDGVEAEEEEEVEFEQFPAPFVPVSNPYQAVSKSYVIPQPPPMKLKPDLLEAKHWIYPLNQPKRDYQFNIVRHALFDNTIVALPTGLGKTFIAGVVMLNFYRWFPEGKVVFVAPTKPLVAQQIEACHRTCGIPGSDASELTGENPKPMRNRAWQTKRVFYMTPQTLINDLSSDNCDPRNIVLLVIDEAHRASGGGDYAYNQVIRYMMAKNPYFRVLALTATPGSTPDAVQSLVDGLHISRIEVRDENSLDLRQYIHEKEVRQHIISMSPDVVLVRDLLAKVMEECLGPLTRGGVVHNVSPTRIHPYFFTAKIQGLYNNPGHKWAYSGLSRCATLARCMGYLVEGTMALCYNGLQGIVKEAAEAKGAGRKGPQQLLQMPAFKQVMEELERQEKRGYTQHPKMEKMLELIVQHFGKKMGEPGEEVEATKAMVFVNSRQAVDEIVEVLNSHQPLLRPSRFIGQGIDGRGRKGQAQKEQLDIIRRFKADEFNVLVATCIGEEGLDIGEVDLIICYDAQKTPIRMLQRLGRTGRKRAGVVHVLLSEDREEQNFEKAKTTYKEVQKSIVRGDQLELFDDVERLLPDHIHPQCVEKQMEIQEYVRDTGRSRSTGTGAAEKKGVKRKRNDDIGRNMPAGASKGFVSVRDLVAKQTKKQKSNSDAPAKNFEEAGEDDDTDREIDAGILSNTFLRKSATAAQKKKETKSKLRKSKTMPVGDGAAKPKRKKAVKKATPELTASQLEAKGMDDSDDMDIDRGLEYSLPSSSPPSDDWGMGVEHGSSERAIVDGDVIELDDDTDSDDEIPLAASSNSKYKPKSLSSSPRLPSPPPEEPEDEGKSIAWLVDDDDEDVSFQIIDSSPVAPRTKHPPKPTLHDENEDYSIEFVEDGNPNEEEDLPDDRAFFHDCGNDSIEVVHAKSSSEVKSRVKGKAKAKDSVLSDIENESPPLVGQMLPPPVPAKASGKAASPSSSPCFPEPSFAIRPAGKPTKRVVIEDFSSPALQSESPQPAGHRRRIRKRASFSAEEESPVAQRQRKKKRSSSQERRRLLLSTDPRYYDIEAEHSGDEISAGSCEEDEEDEENEEDRRFLEELPATQASPSYDQSLVYRESLMTQAPMGAPAFASKPSRRGRFGRQSTAMSNRRRAGVSSSPPPEGDGSPDEYEFGSFVVDDDAEISYET</sequence>
<evidence type="ECO:0000256" key="7">
    <source>
        <dbReference type="ARBA" id="ARBA00023242"/>
    </source>
</evidence>
<dbReference type="CDD" id="cd18801">
    <property type="entry name" value="SF2_C_FANCM_Hef"/>
    <property type="match status" value="1"/>
</dbReference>
<feature type="compositionally biased region" description="Polar residues" evidence="9">
    <location>
        <begin position="75"/>
        <end position="96"/>
    </location>
</feature>
<feature type="compositionally biased region" description="Basic residues" evidence="9">
    <location>
        <begin position="1156"/>
        <end position="1165"/>
    </location>
</feature>
<dbReference type="InterPro" id="IPR001650">
    <property type="entry name" value="Helicase_C-like"/>
</dbReference>
<evidence type="ECO:0000256" key="3">
    <source>
        <dbReference type="ARBA" id="ARBA00022741"/>
    </source>
</evidence>
<dbReference type="EC" id="3.6.4.12" evidence="8"/>
<protein>
    <recommendedName>
        <fullName evidence="8">ATP-dependent DNA helicase</fullName>
        <ecNumber evidence="8">3.6.4.12</ecNumber>
    </recommendedName>
</protein>
<feature type="compositionally biased region" description="Basic and acidic residues" evidence="9">
    <location>
        <begin position="1200"/>
        <end position="1211"/>
    </location>
</feature>
<dbReference type="PROSITE" id="PS51192">
    <property type="entry name" value="HELICASE_ATP_BIND_1"/>
    <property type="match status" value="1"/>
</dbReference>
<feature type="region of interest" description="Disordered" evidence="9">
    <location>
        <begin position="753"/>
        <end position="1026"/>
    </location>
</feature>
<comment type="similarity">
    <text evidence="2 8">Belongs to the DEAD box helicase family. DEAH subfamily. FANCM sub-subfamily.</text>
</comment>
<feature type="compositionally biased region" description="Polar residues" evidence="9">
    <location>
        <begin position="104"/>
        <end position="124"/>
    </location>
</feature>
<dbReference type="CDD" id="cd18033">
    <property type="entry name" value="DEXDc_FANCM"/>
    <property type="match status" value="1"/>
</dbReference>
<evidence type="ECO:0000256" key="6">
    <source>
        <dbReference type="ARBA" id="ARBA00022840"/>
    </source>
</evidence>
<dbReference type="GO" id="GO:0003678">
    <property type="term" value="F:DNA helicase activity"/>
    <property type="evidence" value="ECO:0007669"/>
    <property type="project" value="UniProtKB-EC"/>
</dbReference>
<dbReference type="GO" id="GO:0016787">
    <property type="term" value="F:hydrolase activity"/>
    <property type="evidence" value="ECO:0007669"/>
    <property type="project" value="UniProtKB-KW"/>
</dbReference>
<keyword evidence="4 12" id="KW-0378">Hydrolase</keyword>
<dbReference type="CDD" id="cd12091">
    <property type="entry name" value="FANCM_ID"/>
    <property type="match status" value="1"/>
</dbReference>
<keyword evidence="3" id="KW-0547">Nucleotide-binding</keyword>
<comment type="function">
    <text evidence="8">ATP-dependent DNA helicase involved in DNA damage repair by homologous recombination and in genome maintenance. Capable of unwinding D-loops. Plays a role in limiting crossover recombinants during mitotic DNA double-strand break (DSB) repair. Component of a FANCM-MHF complex which promotes gene conversion at blocked replication forks, probably by reversal of the stalled fork.</text>
</comment>
<reference evidence="12 13" key="1">
    <citation type="submission" date="2024-02" db="EMBL/GenBank/DDBJ databases">
        <title>A draft genome for the cacao thread blight pathogen Marasmius crinis-equi.</title>
        <authorList>
            <person name="Cohen S.P."/>
            <person name="Baruah I.K."/>
            <person name="Amoako-Attah I."/>
            <person name="Bukari Y."/>
            <person name="Meinhardt L.W."/>
            <person name="Bailey B.A."/>
        </authorList>
    </citation>
    <scope>NUCLEOTIDE SEQUENCE [LARGE SCALE GENOMIC DNA]</scope>
    <source>
        <strain evidence="12 13">GH-76</strain>
    </source>
</reference>
<comment type="caution">
    <text evidence="12">The sequence shown here is derived from an EMBL/GenBank/DDBJ whole genome shotgun (WGS) entry which is preliminary data.</text>
</comment>
<dbReference type="InterPro" id="IPR039686">
    <property type="entry name" value="FANCM/Mph1-like_ID"/>
</dbReference>
<comment type="subcellular location">
    <subcellularLocation>
        <location evidence="1 8">Nucleus</location>
    </subcellularLocation>
</comment>
<evidence type="ECO:0000313" key="12">
    <source>
        <dbReference type="EMBL" id="KAL0575135.1"/>
    </source>
</evidence>
<keyword evidence="7" id="KW-0539">Nucleus</keyword>
<feature type="compositionally biased region" description="Acidic residues" evidence="9">
    <location>
        <begin position="1302"/>
        <end position="1324"/>
    </location>
</feature>
<dbReference type="SUPFAM" id="SSF52540">
    <property type="entry name" value="P-loop containing nucleoside triphosphate hydrolases"/>
    <property type="match status" value="1"/>
</dbReference>
<comment type="catalytic activity">
    <reaction evidence="8">
        <text>ATP + H2O = ADP + phosphate + H(+)</text>
        <dbReference type="Rhea" id="RHEA:13065"/>
        <dbReference type="ChEBI" id="CHEBI:15377"/>
        <dbReference type="ChEBI" id="CHEBI:15378"/>
        <dbReference type="ChEBI" id="CHEBI:30616"/>
        <dbReference type="ChEBI" id="CHEBI:43474"/>
        <dbReference type="ChEBI" id="CHEBI:456216"/>
        <dbReference type="EC" id="3.6.4.12"/>
    </reaction>
</comment>